<name>A0AAN7Q1N0_9COLE</name>
<gene>
    <name evidence="1" type="ORF">RN001_006358</name>
</gene>
<evidence type="ECO:0000313" key="1">
    <source>
        <dbReference type="EMBL" id="KAK4883039.1"/>
    </source>
</evidence>
<reference evidence="2" key="1">
    <citation type="submission" date="2023-01" db="EMBL/GenBank/DDBJ databases">
        <title>Key to firefly adult light organ development and bioluminescence: homeobox transcription factors regulate luciferase expression and transportation to peroxisome.</title>
        <authorList>
            <person name="Fu X."/>
        </authorList>
    </citation>
    <scope>NUCLEOTIDE SEQUENCE [LARGE SCALE GENOMIC DNA]</scope>
</reference>
<proteinExistence type="predicted"/>
<organism evidence="1 2">
    <name type="scientific">Aquatica leii</name>
    <dbReference type="NCBI Taxonomy" id="1421715"/>
    <lineage>
        <taxon>Eukaryota</taxon>
        <taxon>Metazoa</taxon>
        <taxon>Ecdysozoa</taxon>
        <taxon>Arthropoda</taxon>
        <taxon>Hexapoda</taxon>
        <taxon>Insecta</taxon>
        <taxon>Pterygota</taxon>
        <taxon>Neoptera</taxon>
        <taxon>Endopterygota</taxon>
        <taxon>Coleoptera</taxon>
        <taxon>Polyphaga</taxon>
        <taxon>Elateriformia</taxon>
        <taxon>Elateroidea</taxon>
        <taxon>Lampyridae</taxon>
        <taxon>Luciolinae</taxon>
        <taxon>Aquatica</taxon>
    </lineage>
</organism>
<evidence type="ECO:0000313" key="2">
    <source>
        <dbReference type="Proteomes" id="UP001353858"/>
    </source>
</evidence>
<keyword evidence="2" id="KW-1185">Reference proteome</keyword>
<dbReference type="EMBL" id="JARPUR010000002">
    <property type="protein sequence ID" value="KAK4883039.1"/>
    <property type="molecule type" value="Genomic_DNA"/>
</dbReference>
<dbReference type="Proteomes" id="UP001353858">
    <property type="component" value="Unassembled WGS sequence"/>
</dbReference>
<dbReference type="AlphaFoldDB" id="A0AAN7Q1N0"/>
<sequence>MPLYEEEHAKLLRLHEILKEILSDPESEDDEEDAAATEDILGTYVLDVNNHLVPITSDENIVGLTTYDNLNSDQHIEFEDSMNIDEVNPPQDESDSDDDTPIAVRLYKQGVNWDSQCPHISKRDKFDEFSGPNVVDVKDALDIFLTLFRPDLIDKFVFETDLYWIQTSGANIPKQIFGPSPNGIYAHFGIIFLFCSLNRSGSNASGFG</sequence>
<accession>A0AAN7Q1N0</accession>
<protein>
    <recommendedName>
        <fullName evidence="3">PiggyBac transposable element-derived protein domain-containing protein</fullName>
    </recommendedName>
</protein>
<comment type="caution">
    <text evidence="1">The sequence shown here is derived from an EMBL/GenBank/DDBJ whole genome shotgun (WGS) entry which is preliminary data.</text>
</comment>
<evidence type="ECO:0008006" key="3">
    <source>
        <dbReference type="Google" id="ProtNLM"/>
    </source>
</evidence>